<evidence type="ECO:0000256" key="1">
    <source>
        <dbReference type="SAM" id="MobiDB-lite"/>
    </source>
</evidence>
<feature type="compositionally biased region" description="Basic and acidic residues" evidence="1">
    <location>
        <begin position="59"/>
        <end position="80"/>
    </location>
</feature>
<sequence length="270" mass="28188">MDSSPRGPGPAALCHPRAVRHDAQRPPAVPPARLAGAGAGPAEGAPLAAPTMPITETDTSARRSEVGSERICRGCGKELPPHTGRGRPKKSCNRACESKAYRRTAAERQQDTLAAALVPPRGGNDGGPQDGPEHGSAQRQELLDLAARVQRVVTGYLERIDAAAQASDDAGGAEALRLLESSLGALTGRMLRLGRTIRYETLHGHGDWSPLAGMPAQQQAPAEPATPTLVPPRGGNGEEGADGTDSRIVPRGINRGEAPEVLADRCDCDR</sequence>
<reference evidence="3" key="1">
    <citation type="journal article" date="2019" name="Int. J. Syst. Evol. Microbiol.">
        <title>The Global Catalogue of Microorganisms (GCM) 10K type strain sequencing project: providing services to taxonomists for standard genome sequencing and annotation.</title>
        <authorList>
            <consortium name="The Broad Institute Genomics Platform"/>
            <consortium name="The Broad Institute Genome Sequencing Center for Infectious Disease"/>
            <person name="Wu L."/>
            <person name="Ma J."/>
        </authorList>
    </citation>
    <scope>NUCLEOTIDE SEQUENCE [LARGE SCALE GENOMIC DNA]</scope>
    <source>
        <strain evidence="3">JCM 14559</strain>
    </source>
</reference>
<proteinExistence type="predicted"/>
<evidence type="ECO:0000313" key="2">
    <source>
        <dbReference type="EMBL" id="GAA2097623.1"/>
    </source>
</evidence>
<feature type="region of interest" description="Disordered" evidence="1">
    <location>
        <begin position="116"/>
        <end position="137"/>
    </location>
</feature>
<dbReference type="EMBL" id="BAAANS010000016">
    <property type="protein sequence ID" value="GAA2097623.1"/>
    <property type="molecule type" value="Genomic_DNA"/>
</dbReference>
<evidence type="ECO:0000313" key="3">
    <source>
        <dbReference type="Proteomes" id="UP001500897"/>
    </source>
</evidence>
<accession>A0ABP5IBN6</accession>
<dbReference type="Proteomes" id="UP001500897">
    <property type="component" value="Unassembled WGS sequence"/>
</dbReference>
<feature type="region of interest" description="Disordered" evidence="1">
    <location>
        <begin position="209"/>
        <end position="256"/>
    </location>
</feature>
<keyword evidence="3" id="KW-1185">Reference proteome</keyword>
<feature type="compositionally biased region" description="Low complexity" evidence="1">
    <location>
        <begin position="31"/>
        <end position="50"/>
    </location>
</feature>
<comment type="caution">
    <text evidence="2">The sequence shown here is derived from an EMBL/GenBank/DDBJ whole genome shotgun (WGS) entry which is preliminary data.</text>
</comment>
<protein>
    <submittedName>
        <fullName evidence="2">Uncharacterized protein</fullName>
    </submittedName>
</protein>
<feature type="region of interest" description="Disordered" evidence="1">
    <location>
        <begin position="1"/>
        <end position="92"/>
    </location>
</feature>
<feature type="compositionally biased region" description="Low complexity" evidence="1">
    <location>
        <begin position="210"/>
        <end position="227"/>
    </location>
</feature>
<organism evidence="2 3">
    <name type="scientific">Kitasatospora saccharophila</name>
    <dbReference type="NCBI Taxonomy" id="407973"/>
    <lineage>
        <taxon>Bacteria</taxon>
        <taxon>Bacillati</taxon>
        <taxon>Actinomycetota</taxon>
        <taxon>Actinomycetes</taxon>
        <taxon>Kitasatosporales</taxon>
        <taxon>Streptomycetaceae</taxon>
        <taxon>Kitasatospora</taxon>
    </lineage>
</organism>
<name>A0ABP5IBN6_9ACTN</name>
<gene>
    <name evidence="2" type="ORF">GCM10009759_27890</name>
</gene>